<feature type="region of interest" description="Disordered" evidence="1">
    <location>
        <begin position="55"/>
        <end position="107"/>
    </location>
</feature>
<gene>
    <name evidence="2" type="ORF">AVDCRST_MAG27-4029</name>
</gene>
<evidence type="ECO:0000256" key="1">
    <source>
        <dbReference type="SAM" id="MobiDB-lite"/>
    </source>
</evidence>
<feature type="compositionally biased region" description="Gly residues" evidence="1">
    <location>
        <begin position="70"/>
        <end position="80"/>
    </location>
</feature>
<name>A0A6J4JNL5_9PROT</name>
<evidence type="ECO:0000313" key="2">
    <source>
        <dbReference type="EMBL" id="CAA9283381.1"/>
    </source>
</evidence>
<sequence>GGGRGAGALLHSACGGLRGGCHPHHRGLRSGCGDGGAARGLLRRACAAMRLLHAGDAGDGTGHRSAAARGGRGAGAGGAGRESLPLHRLSRHRPGDPRRAGGAKGYL</sequence>
<dbReference type="EMBL" id="CADCTD010000172">
    <property type="protein sequence ID" value="CAA9283381.1"/>
    <property type="molecule type" value="Genomic_DNA"/>
</dbReference>
<feature type="non-terminal residue" evidence="2">
    <location>
        <position position="1"/>
    </location>
</feature>
<feature type="non-terminal residue" evidence="2">
    <location>
        <position position="107"/>
    </location>
</feature>
<dbReference type="AlphaFoldDB" id="A0A6J4JNL5"/>
<reference evidence="2" key="1">
    <citation type="submission" date="2020-02" db="EMBL/GenBank/DDBJ databases">
        <authorList>
            <person name="Meier V. D."/>
        </authorList>
    </citation>
    <scope>NUCLEOTIDE SEQUENCE</scope>
    <source>
        <strain evidence="2">AVDCRST_MAG27</strain>
    </source>
</reference>
<accession>A0A6J4JNL5</accession>
<organism evidence="2">
    <name type="scientific">uncultured Craurococcus sp</name>
    <dbReference type="NCBI Taxonomy" id="1135998"/>
    <lineage>
        <taxon>Bacteria</taxon>
        <taxon>Pseudomonadati</taxon>
        <taxon>Pseudomonadota</taxon>
        <taxon>Alphaproteobacteria</taxon>
        <taxon>Acetobacterales</taxon>
        <taxon>Acetobacteraceae</taxon>
        <taxon>Craurococcus</taxon>
        <taxon>environmental samples</taxon>
    </lineage>
</organism>
<proteinExistence type="predicted"/>
<protein>
    <submittedName>
        <fullName evidence="2">Aerobic-type carbon monoxide dehydrogenase, small subunit CoxS/CutS homologs</fullName>
    </submittedName>
</protein>